<keyword evidence="3" id="KW-1185">Reference proteome</keyword>
<dbReference type="OrthoDB" id="350147at2"/>
<dbReference type="EMBL" id="CP025785">
    <property type="protein sequence ID" value="AWG42470.1"/>
    <property type="molecule type" value="Genomic_DNA"/>
</dbReference>
<sequence length="489" mass="58349">MNLLKFLHILLILFFTSCNMAKFGDYKPIYFKSEEDLKHASIYINSLGYKTISEYTTKISILDFPDFKEITIYEAMKLNDYDLRKDLFLKKLPNLFNLENKKILYVDSQFTNNDLIKLKKDKNIEADMHSLHYKTKINYFSIIIFISIMMLLLMLNMKYVPFMLTFFTASCTILIFSNAMPYFYPLTILAYLLFALIDNFNKNYNKIYLKEISFLTLMKKIKFPIFLFLFIVLYFIVISNFLITNLEPIFIIFVSISTLCIFLIFTWIKTESNFKDTFLFLIEIKEQKREVRNLRLKIIIHLMLFIASLMPFFYSQHILNSYKNSNYLYSKNLNYFDYLNPENIYLTAGYTEEIPNIVGYMAHILYQNELKYKITSKYGEVKKNIEEDYFKIENNKIIINPKTVYKVDKEFISSNLNQEFSRLFLYNGNPILIYKEVHANITTIQDNISTLFALSLPFFLLLFLFKAIRFTILLNMSEKSYRKYTKGNI</sequence>
<protein>
    <recommendedName>
        <fullName evidence="4">Lipoprotein</fullName>
    </recommendedName>
</protein>
<keyword evidence="1" id="KW-0472">Membrane</keyword>
<feature type="transmembrane region" description="Helical" evidence="1">
    <location>
        <begin position="249"/>
        <end position="268"/>
    </location>
</feature>
<accession>A0A2S1LW18</accession>
<organism evidence="2 3">
    <name type="scientific">Candidatus Borreliella tachyglossi</name>
    <dbReference type="NCBI Taxonomy" id="1964448"/>
    <lineage>
        <taxon>Bacteria</taxon>
        <taxon>Pseudomonadati</taxon>
        <taxon>Spirochaetota</taxon>
        <taxon>Spirochaetia</taxon>
        <taxon>Spirochaetales</taxon>
        <taxon>Borreliaceae</taxon>
        <taxon>Borreliella</taxon>
    </lineage>
</organism>
<keyword evidence="1" id="KW-0812">Transmembrane</keyword>
<feature type="transmembrane region" description="Helical" evidence="1">
    <location>
        <begin position="294"/>
        <end position="314"/>
    </location>
</feature>
<dbReference type="RefSeq" id="WP_108728868.1">
    <property type="nucleotide sequence ID" value="NZ_CP025785.1"/>
</dbReference>
<evidence type="ECO:0000313" key="3">
    <source>
        <dbReference type="Proteomes" id="UP000244655"/>
    </source>
</evidence>
<feature type="transmembrane region" description="Helical" evidence="1">
    <location>
        <begin position="451"/>
        <end position="474"/>
    </location>
</feature>
<dbReference type="PROSITE" id="PS51257">
    <property type="entry name" value="PROKAR_LIPOPROTEIN"/>
    <property type="match status" value="1"/>
</dbReference>
<feature type="transmembrane region" description="Helical" evidence="1">
    <location>
        <begin position="137"/>
        <end position="154"/>
    </location>
</feature>
<dbReference type="AlphaFoldDB" id="A0A2S1LW18"/>
<evidence type="ECO:0000256" key="1">
    <source>
        <dbReference type="SAM" id="Phobius"/>
    </source>
</evidence>
<evidence type="ECO:0000313" key="2">
    <source>
        <dbReference type="EMBL" id="AWG42470.1"/>
    </source>
</evidence>
<keyword evidence="1" id="KW-1133">Transmembrane helix</keyword>
<feature type="transmembrane region" description="Helical" evidence="1">
    <location>
        <begin position="182"/>
        <end position="200"/>
    </location>
</feature>
<dbReference type="Proteomes" id="UP000244655">
    <property type="component" value="Chromosome"/>
</dbReference>
<evidence type="ECO:0008006" key="4">
    <source>
        <dbReference type="Google" id="ProtNLM"/>
    </source>
</evidence>
<name>A0A2S1LW18_9SPIR</name>
<proteinExistence type="predicted"/>
<gene>
    <name evidence="2" type="ORF">CR532_00360</name>
</gene>
<feature type="transmembrane region" description="Helical" evidence="1">
    <location>
        <begin position="221"/>
        <end position="243"/>
    </location>
</feature>
<reference evidence="2 3" key="1">
    <citation type="submission" date="2018-01" db="EMBL/GenBank/DDBJ databases">
        <title>Genome sequence of Borrelia tachyglossi.</title>
        <authorList>
            <person name="Gofton A.W."/>
        </authorList>
    </citation>
    <scope>NUCLEOTIDE SEQUENCE [LARGE SCALE GENOMIC DNA]</scope>
    <source>
        <strain evidence="2 3">Bc-F10-1268</strain>
    </source>
</reference>